<dbReference type="Pfam" id="PF13193">
    <property type="entry name" value="AMP-binding_C"/>
    <property type="match status" value="1"/>
</dbReference>
<sequence length="438" mass="49583">AHSLRNECGYIIEHCEIKTVIVEPQFVANYQAEQTGDSQQQILVARIADHINVPDSLNFARELKRQPTALTRNVPVSSDDIAEIIFTSGTTSCPKGVVITHYNLLFAGHYSSWMCSLREDDRYLTIMPACHIDFQCTTAMPAFHSGGALILVEKYSAKKFWGQICHHRATVTECIPLMIRTLMLQPEAPWEKEHQLRDVLFYLNLSEKEKEDFTSRFNTRLLTSYGMTETIVGNIVDTPGFERRWPAIGRPGFGYDIRIVDANNQEVVPGELGEIVIKGIPGKTLFREYYNNPEATAKTYDSDGWLHTGDYAHMDEDGYFFFMDRNVNLIKRSGENISSTEIENVLISHPDILDAAVIGVPDEMYDEIVKAVIVQDENAFLTEADIQGYCSERLAKFKVPALVEFRKNLPRTSTGKVKKNVLKNERVCVWTDPEGLSA</sequence>
<reference evidence="10 12" key="2">
    <citation type="journal article" date="2013" name="Nature">
        <title>Insights into bilaterian evolution from three spiralian genomes.</title>
        <authorList>
            <person name="Simakov O."/>
            <person name="Marletaz F."/>
            <person name="Cho S.J."/>
            <person name="Edsinger-Gonzales E."/>
            <person name="Havlak P."/>
            <person name="Hellsten U."/>
            <person name="Kuo D.H."/>
            <person name="Larsson T."/>
            <person name="Lv J."/>
            <person name="Arendt D."/>
            <person name="Savage R."/>
            <person name="Osoegawa K."/>
            <person name="de Jong P."/>
            <person name="Grimwood J."/>
            <person name="Chapman J.A."/>
            <person name="Shapiro H."/>
            <person name="Aerts A."/>
            <person name="Otillar R.P."/>
            <person name="Terry A.Y."/>
            <person name="Boore J.L."/>
            <person name="Grigoriev I.V."/>
            <person name="Lindberg D.R."/>
            <person name="Seaver E.C."/>
            <person name="Weisblat D.A."/>
            <person name="Putnam N.H."/>
            <person name="Rokhsar D.S."/>
        </authorList>
    </citation>
    <scope>NUCLEOTIDE SEQUENCE</scope>
    <source>
        <strain evidence="10 12">I ESC-2004</strain>
    </source>
</reference>
<comment type="catalytic activity">
    <reaction evidence="6">
        <text>octanoate + ATP + CoA = octanoyl-CoA + AMP + diphosphate</text>
        <dbReference type="Rhea" id="RHEA:33631"/>
        <dbReference type="ChEBI" id="CHEBI:25646"/>
        <dbReference type="ChEBI" id="CHEBI:30616"/>
        <dbReference type="ChEBI" id="CHEBI:33019"/>
        <dbReference type="ChEBI" id="CHEBI:57287"/>
        <dbReference type="ChEBI" id="CHEBI:57386"/>
        <dbReference type="ChEBI" id="CHEBI:456215"/>
    </reaction>
</comment>
<dbReference type="InterPro" id="IPR045851">
    <property type="entry name" value="AMP-bd_C_sf"/>
</dbReference>
<feature type="non-terminal residue" evidence="10">
    <location>
        <position position="1"/>
    </location>
</feature>
<evidence type="ECO:0000313" key="10">
    <source>
        <dbReference type="EMBL" id="ELU06787.1"/>
    </source>
</evidence>
<dbReference type="EnsemblMetazoa" id="CapteT102761">
    <property type="protein sequence ID" value="CapteP102761"/>
    <property type="gene ID" value="CapteG102761"/>
</dbReference>
<evidence type="ECO:0000256" key="2">
    <source>
        <dbReference type="ARBA" id="ARBA00022598"/>
    </source>
</evidence>
<dbReference type="AlphaFoldDB" id="R7US89"/>
<dbReference type="OrthoDB" id="10253869at2759"/>
<dbReference type="GO" id="GO:0031956">
    <property type="term" value="F:medium-chain fatty acid-CoA ligase activity"/>
    <property type="evidence" value="ECO:0007669"/>
    <property type="project" value="UniProtKB-EC"/>
</dbReference>
<dbReference type="PROSITE" id="PS00455">
    <property type="entry name" value="AMP_BINDING"/>
    <property type="match status" value="1"/>
</dbReference>
<accession>R7US89</accession>
<reference evidence="11" key="3">
    <citation type="submission" date="2015-06" db="UniProtKB">
        <authorList>
            <consortium name="EnsemblMetazoa"/>
        </authorList>
    </citation>
    <scope>IDENTIFICATION</scope>
</reference>
<dbReference type="EMBL" id="AMQN01043376">
    <property type="status" value="NOT_ANNOTATED_CDS"/>
    <property type="molecule type" value="Genomic_DNA"/>
</dbReference>
<comment type="function">
    <text evidence="3">Acyl-CoA synthases catalyze the initial reaction in fatty acid metabolism, by forming a thioester with CoA. Has some preference toward medium-chain substrates. Plays a role in adipocyte differentiation.</text>
</comment>
<reference evidence="12" key="1">
    <citation type="submission" date="2012-12" db="EMBL/GenBank/DDBJ databases">
        <authorList>
            <person name="Hellsten U."/>
            <person name="Grimwood J."/>
            <person name="Chapman J.A."/>
            <person name="Shapiro H."/>
            <person name="Aerts A."/>
            <person name="Otillar R.P."/>
            <person name="Terry A.Y."/>
            <person name="Boore J.L."/>
            <person name="Simakov O."/>
            <person name="Marletaz F."/>
            <person name="Cho S.-J."/>
            <person name="Edsinger-Gonzales E."/>
            <person name="Havlak P."/>
            <person name="Kuo D.-H."/>
            <person name="Larsson T."/>
            <person name="Lv J."/>
            <person name="Arendt D."/>
            <person name="Savage R."/>
            <person name="Osoegawa K."/>
            <person name="de Jong P."/>
            <person name="Lindberg D.R."/>
            <person name="Seaver E.C."/>
            <person name="Weisblat D.A."/>
            <person name="Putnam N.H."/>
            <person name="Grigoriev I.V."/>
            <person name="Rokhsar D.S."/>
        </authorList>
    </citation>
    <scope>NUCLEOTIDE SEQUENCE</scope>
    <source>
        <strain evidence="12">I ESC-2004</strain>
    </source>
</reference>
<evidence type="ECO:0000256" key="7">
    <source>
        <dbReference type="ARBA" id="ARBA00048277"/>
    </source>
</evidence>
<dbReference type="SUPFAM" id="SSF56801">
    <property type="entry name" value="Acetyl-CoA synthetase-like"/>
    <property type="match status" value="1"/>
</dbReference>
<dbReference type="HOGENOM" id="CLU_000022_59_0_1"/>
<comment type="similarity">
    <text evidence="1">Belongs to the ATP-dependent AMP-binding enzyme family.</text>
</comment>
<dbReference type="Gene3D" id="3.30.300.30">
    <property type="match status" value="1"/>
</dbReference>
<dbReference type="Pfam" id="PF00501">
    <property type="entry name" value="AMP-binding"/>
    <property type="match status" value="1"/>
</dbReference>
<feature type="domain" description="AMP-dependent synthetase/ligase" evidence="8">
    <location>
        <begin position="6"/>
        <end position="290"/>
    </location>
</feature>
<dbReference type="EMBL" id="KB300400">
    <property type="protein sequence ID" value="ELU06787.1"/>
    <property type="molecule type" value="Genomic_DNA"/>
</dbReference>
<dbReference type="InterPro" id="IPR025110">
    <property type="entry name" value="AMP-bd_C"/>
</dbReference>
<evidence type="ECO:0000313" key="11">
    <source>
        <dbReference type="EnsemblMetazoa" id="CapteP102761"/>
    </source>
</evidence>
<keyword evidence="12" id="KW-1185">Reference proteome</keyword>
<proteinExistence type="inferred from homology"/>
<dbReference type="PANTHER" id="PTHR43201:SF5">
    <property type="entry name" value="MEDIUM-CHAIN ACYL-COA LIGASE ACSF2, MITOCHONDRIAL"/>
    <property type="match status" value="1"/>
</dbReference>
<organism evidence="10">
    <name type="scientific">Capitella teleta</name>
    <name type="common">Polychaete worm</name>
    <dbReference type="NCBI Taxonomy" id="283909"/>
    <lineage>
        <taxon>Eukaryota</taxon>
        <taxon>Metazoa</taxon>
        <taxon>Spiralia</taxon>
        <taxon>Lophotrochozoa</taxon>
        <taxon>Annelida</taxon>
        <taxon>Polychaeta</taxon>
        <taxon>Sedentaria</taxon>
        <taxon>Scolecida</taxon>
        <taxon>Capitellidae</taxon>
        <taxon>Capitella</taxon>
    </lineage>
</organism>
<evidence type="ECO:0000256" key="6">
    <source>
        <dbReference type="ARBA" id="ARBA00047319"/>
    </source>
</evidence>
<dbReference type="InterPro" id="IPR000873">
    <property type="entry name" value="AMP-dep_synth/lig_dom"/>
</dbReference>
<comment type="catalytic activity">
    <reaction evidence="7">
        <text>a medium-chain fatty acid + ATP + CoA = a medium-chain fatty acyl-CoA + AMP + diphosphate</text>
        <dbReference type="Rhea" id="RHEA:48340"/>
        <dbReference type="ChEBI" id="CHEBI:30616"/>
        <dbReference type="ChEBI" id="CHEBI:33019"/>
        <dbReference type="ChEBI" id="CHEBI:57287"/>
        <dbReference type="ChEBI" id="CHEBI:59558"/>
        <dbReference type="ChEBI" id="CHEBI:90546"/>
        <dbReference type="ChEBI" id="CHEBI:456215"/>
        <dbReference type="EC" id="6.2.1.2"/>
    </reaction>
</comment>
<dbReference type="OMA" id="VPIWHAS"/>
<evidence type="ECO:0000256" key="4">
    <source>
        <dbReference type="ARBA" id="ARBA00039009"/>
    </source>
</evidence>
<dbReference type="STRING" id="283909.R7US89"/>
<evidence type="ECO:0000259" key="9">
    <source>
        <dbReference type="Pfam" id="PF13193"/>
    </source>
</evidence>
<name>R7US89_CAPTE</name>
<feature type="domain" description="AMP-binding enzyme C-terminal" evidence="9">
    <location>
        <begin position="341"/>
        <end position="416"/>
    </location>
</feature>
<keyword evidence="2" id="KW-0436">Ligase</keyword>
<evidence type="ECO:0000256" key="3">
    <source>
        <dbReference type="ARBA" id="ARBA00037247"/>
    </source>
</evidence>
<protein>
    <recommendedName>
        <fullName evidence="5">Medium-chain acyl-CoA ligase ACSF2, mitochondrial</fullName>
        <ecNumber evidence="4">6.2.1.2</ecNumber>
    </recommendedName>
</protein>
<dbReference type="Proteomes" id="UP000014760">
    <property type="component" value="Unassembled WGS sequence"/>
</dbReference>
<evidence type="ECO:0000256" key="5">
    <source>
        <dbReference type="ARBA" id="ARBA00039638"/>
    </source>
</evidence>
<evidence type="ECO:0000256" key="1">
    <source>
        <dbReference type="ARBA" id="ARBA00006432"/>
    </source>
</evidence>
<dbReference type="GO" id="GO:0006631">
    <property type="term" value="P:fatty acid metabolic process"/>
    <property type="evidence" value="ECO:0007669"/>
    <property type="project" value="TreeGrafter"/>
</dbReference>
<gene>
    <name evidence="10" type="ORF">CAPTEDRAFT_102761</name>
</gene>
<dbReference type="EC" id="6.2.1.2" evidence="4"/>
<dbReference type="Gene3D" id="3.40.50.12780">
    <property type="entry name" value="N-terminal domain of ligase-like"/>
    <property type="match status" value="1"/>
</dbReference>
<dbReference type="FunFam" id="3.30.300.30:FF:000008">
    <property type="entry name" value="2,3-dihydroxybenzoate-AMP ligase"/>
    <property type="match status" value="1"/>
</dbReference>
<evidence type="ECO:0000313" key="12">
    <source>
        <dbReference type="Proteomes" id="UP000014760"/>
    </source>
</evidence>
<evidence type="ECO:0000259" key="8">
    <source>
        <dbReference type="Pfam" id="PF00501"/>
    </source>
</evidence>
<dbReference type="InterPro" id="IPR042099">
    <property type="entry name" value="ANL_N_sf"/>
</dbReference>
<dbReference type="PANTHER" id="PTHR43201">
    <property type="entry name" value="ACYL-COA SYNTHETASE"/>
    <property type="match status" value="1"/>
</dbReference>
<dbReference type="InterPro" id="IPR020845">
    <property type="entry name" value="AMP-binding_CS"/>
</dbReference>